<dbReference type="PANTHER" id="PTHR31375">
    <property type="match status" value="1"/>
</dbReference>
<feature type="active site" evidence="14">
    <location>
        <position position="593"/>
    </location>
</feature>
<evidence type="ECO:0000256" key="4">
    <source>
        <dbReference type="ARBA" id="ARBA00022525"/>
    </source>
</evidence>
<keyword evidence="4" id="KW-0964">Secreted</keyword>
<dbReference type="SMART" id="SM00710">
    <property type="entry name" value="PbH1"/>
    <property type="match status" value="12"/>
</dbReference>
<evidence type="ECO:0000313" key="17">
    <source>
        <dbReference type="EMBL" id="KAI0528837.1"/>
    </source>
</evidence>
<keyword evidence="3" id="KW-0134">Cell wall</keyword>
<evidence type="ECO:0000313" key="18">
    <source>
        <dbReference type="Proteomes" id="UP000829196"/>
    </source>
</evidence>
<evidence type="ECO:0000256" key="11">
    <source>
        <dbReference type="ARBA" id="ARBA00057651"/>
    </source>
</evidence>
<dbReference type="Proteomes" id="UP000829196">
    <property type="component" value="Unassembled WGS sequence"/>
</dbReference>
<keyword evidence="16" id="KW-0732">Signal</keyword>
<dbReference type="GO" id="GO:0071555">
    <property type="term" value="P:cell wall organization"/>
    <property type="evidence" value="ECO:0007669"/>
    <property type="project" value="UniProtKB-KW"/>
</dbReference>
<accession>A0A8T3C743</accession>
<evidence type="ECO:0000256" key="16">
    <source>
        <dbReference type="SAM" id="SignalP"/>
    </source>
</evidence>
<dbReference type="EC" id="3.2.1.67" evidence="8"/>
<feature type="signal peptide" evidence="16">
    <location>
        <begin position="1"/>
        <end position="19"/>
    </location>
</feature>
<evidence type="ECO:0000256" key="8">
    <source>
        <dbReference type="ARBA" id="ARBA00038933"/>
    </source>
</evidence>
<comment type="caution">
    <text evidence="17">The sequence shown here is derived from an EMBL/GenBank/DDBJ whole genome shotgun (WGS) entry which is preliminary data.</text>
</comment>
<organism evidence="17 18">
    <name type="scientific">Dendrobium nobile</name>
    <name type="common">Orchid</name>
    <dbReference type="NCBI Taxonomy" id="94219"/>
    <lineage>
        <taxon>Eukaryota</taxon>
        <taxon>Viridiplantae</taxon>
        <taxon>Streptophyta</taxon>
        <taxon>Embryophyta</taxon>
        <taxon>Tracheophyta</taxon>
        <taxon>Spermatophyta</taxon>
        <taxon>Magnoliopsida</taxon>
        <taxon>Liliopsida</taxon>
        <taxon>Asparagales</taxon>
        <taxon>Orchidaceae</taxon>
        <taxon>Epidendroideae</taxon>
        <taxon>Malaxideae</taxon>
        <taxon>Dendrobiinae</taxon>
        <taxon>Dendrobium</taxon>
    </lineage>
</organism>
<proteinExistence type="inferred from homology"/>
<keyword evidence="6 15" id="KW-0326">Glycosidase</keyword>
<keyword evidence="18" id="KW-1185">Reference proteome</keyword>
<evidence type="ECO:0000256" key="12">
    <source>
        <dbReference type="ARBA" id="ARBA00068298"/>
    </source>
</evidence>
<evidence type="ECO:0000256" key="10">
    <source>
        <dbReference type="ARBA" id="ARBA00048766"/>
    </source>
</evidence>
<evidence type="ECO:0000256" key="13">
    <source>
        <dbReference type="ARBA" id="ARBA00083621"/>
    </source>
</evidence>
<dbReference type="OrthoDB" id="187139at2759"/>
<dbReference type="PROSITE" id="PS00502">
    <property type="entry name" value="POLYGALACTURONASE"/>
    <property type="match status" value="2"/>
</dbReference>
<dbReference type="InterPro" id="IPR011050">
    <property type="entry name" value="Pectin_lyase_fold/virulence"/>
</dbReference>
<comment type="function">
    <text evidence="11">May function in depolymerizing pectin during pollen development, germination, and tube growth. Acts as an exo-polygalacturonase.</text>
</comment>
<evidence type="ECO:0000256" key="3">
    <source>
        <dbReference type="ARBA" id="ARBA00022512"/>
    </source>
</evidence>
<dbReference type="EMBL" id="JAGYWB010000002">
    <property type="protein sequence ID" value="KAI0528837.1"/>
    <property type="molecule type" value="Genomic_DNA"/>
</dbReference>
<dbReference type="SUPFAM" id="SSF51126">
    <property type="entry name" value="Pectin lyase-like"/>
    <property type="match status" value="2"/>
</dbReference>
<dbReference type="InterPro" id="IPR006626">
    <property type="entry name" value="PbH1"/>
</dbReference>
<evidence type="ECO:0000256" key="5">
    <source>
        <dbReference type="ARBA" id="ARBA00022801"/>
    </source>
</evidence>
<reference evidence="17" key="1">
    <citation type="journal article" date="2022" name="Front. Genet.">
        <title>Chromosome-Scale Assembly of the Dendrobium nobile Genome Provides Insights Into the Molecular Mechanism of the Biosynthesis of the Medicinal Active Ingredient of Dendrobium.</title>
        <authorList>
            <person name="Xu Q."/>
            <person name="Niu S.-C."/>
            <person name="Li K.-L."/>
            <person name="Zheng P.-J."/>
            <person name="Zhang X.-J."/>
            <person name="Jia Y."/>
            <person name="Liu Y."/>
            <person name="Niu Y.-X."/>
            <person name="Yu L.-H."/>
            <person name="Chen D.-F."/>
            <person name="Zhang G.-Q."/>
        </authorList>
    </citation>
    <scope>NUCLEOTIDE SEQUENCE</scope>
    <source>
        <tissue evidence="17">Leaf</tissue>
    </source>
</reference>
<comment type="catalytic activity">
    <reaction evidence="10">
        <text>[(1-&gt;4)-alpha-D-galacturonosyl](n) + H2O = alpha-D-galacturonate + [(1-&gt;4)-alpha-D-galacturonosyl](n-1)</text>
        <dbReference type="Rhea" id="RHEA:14117"/>
        <dbReference type="Rhea" id="RHEA-COMP:14570"/>
        <dbReference type="Rhea" id="RHEA-COMP:14572"/>
        <dbReference type="ChEBI" id="CHEBI:15377"/>
        <dbReference type="ChEBI" id="CHEBI:58658"/>
        <dbReference type="ChEBI" id="CHEBI:140523"/>
        <dbReference type="EC" id="3.2.1.67"/>
    </reaction>
</comment>
<gene>
    <name evidence="17" type="ORF">KFK09_001380</name>
</gene>
<name>A0A8T3C743_DENNO</name>
<feature type="active site" evidence="14">
    <location>
        <position position="246"/>
    </location>
</feature>
<comment type="subcellular location">
    <subcellularLocation>
        <location evidence="1">Secreted</location>
        <location evidence="1">Cell wall</location>
    </subcellularLocation>
</comment>
<dbReference type="InterPro" id="IPR012334">
    <property type="entry name" value="Pectin_lyas_fold"/>
</dbReference>
<keyword evidence="5 15" id="KW-0378">Hydrolase</keyword>
<dbReference type="SMR" id="A0A8T3C743"/>
<dbReference type="GO" id="GO:0004650">
    <property type="term" value="F:polygalacturonase activity"/>
    <property type="evidence" value="ECO:0007669"/>
    <property type="project" value="InterPro"/>
</dbReference>
<evidence type="ECO:0000256" key="2">
    <source>
        <dbReference type="ARBA" id="ARBA00008834"/>
    </source>
</evidence>
<dbReference type="GO" id="GO:0005975">
    <property type="term" value="P:carbohydrate metabolic process"/>
    <property type="evidence" value="ECO:0007669"/>
    <property type="project" value="InterPro"/>
</dbReference>
<dbReference type="GO" id="GO:0047911">
    <property type="term" value="F:galacturan 1,4-alpha-galacturonidase activity"/>
    <property type="evidence" value="ECO:0007669"/>
    <property type="project" value="UniProtKB-EC"/>
</dbReference>
<comment type="similarity">
    <text evidence="2 15">Belongs to the glycosyl hydrolase 28 family.</text>
</comment>
<sequence>MNLLYFSFFFSVIVISASAAPYRLSISKIFNVNDYGAVSDGRTDNAKAFQNAWEDACAWDGLRPKVLIPKGKFLVGPLVFKGPCKGREMVIQVKGYVLSQADLNAYKTHDWISFRYINGLLVTGKGLFDGQGVHAWPLNNCLHKRRCKPLPWSLNFSFVSNATIRGITSINSKNVHIQIFASNNINLNSIKLIAPENSPNTDGIHVGESKNISINQSIISTGDDCISIGPGTTNLSISGVRCGPGHGISIGSLGGGKDEGDVVGISVRNCTFTDTDNGVRIKTWQESPTFSSAYDLVFEDLVMNNVDNPIVIDQKYCPHNLCSNKAPSQVKISNVKFRNITGETRTKNAINLVCSDRFPCEDIELSNIDLKYSVAGDFAVASCVNVKGRSFGLMAFQNAWEDACAWDGLRPKVLIPKGKFLVGPLVFKGPCKGREMVVQVKGYVLSQADLNAYKTHDWISFRYINGLLVTGKGLFDGQGVHAWPLNNCLHKRRCKPLPWSLNFSFVSNATIRGITSINSKNVHIQIFASNNINLHSIKLIAPENSPNTDGIHVGESKNISINQSIISTGDDCISIGPGTTNLSISGVRCGPGHGISIGSLGGGKDEGDVVGISVRNCTFTDTDNGVRIKTWQESPTFSSAYDLVFEDLVMNNVDNPIVIDQKYCPHNLCSNKAPSLVKISNVKFRNITGETRTKNAINLVCSDRFPCEDIELSNIDLKYSVAGDFAVASCVNVKGHSFGLMIPPSCI</sequence>
<dbReference type="Gene3D" id="2.160.20.10">
    <property type="entry name" value="Single-stranded right-handed beta-helix, Pectin lyase-like"/>
    <property type="match status" value="2"/>
</dbReference>
<dbReference type="Pfam" id="PF00295">
    <property type="entry name" value="Glyco_hydro_28"/>
    <property type="match status" value="2"/>
</dbReference>
<evidence type="ECO:0000256" key="15">
    <source>
        <dbReference type="RuleBase" id="RU361169"/>
    </source>
</evidence>
<evidence type="ECO:0000256" key="1">
    <source>
        <dbReference type="ARBA" id="ARBA00004191"/>
    </source>
</evidence>
<protein>
    <recommendedName>
        <fullName evidence="12">Exopolygalacturonase</fullName>
        <ecNumber evidence="8">3.2.1.67</ecNumber>
    </recommendedName>
    <alternativeName>
        <fullName evidence="9">Galacturan 1,4-alpha-galacturonidase</fullName>
    </alternativeName>
    <alternativeName>
        <fullName evidence="13">Pectinase</fullName>
    </alternativeName>
</protein>
<evidence type="ECO:0000256" key="6">
    <source>
        <dbReference type="ARBA" id="ARBA00023295"/>
    </source>
</evidence>
<evidence type="ECO:0000256" key="14">
    <source>
        <dbReference type="PROSITE-ProRule" id="PRU10052"/>
    </source>
</evidence>
<evidence type="ECO:0000256" key="9">
    <source>
        <dbReference type="ARBA" id="ARBA00043142"/>
    </source>
</evidence>
<dbReference type="AlphaFoldDB" id="A0A8T3C743"/>
<dbReference type="FunFam" id="2.160.20.10:FF:000004">
    <property type="entry name" value="Pectin lyase-like superfamily protein"/>
    <property type="match status" value="2"/>
</dbReference>
<feature type="chain" id="PRO_5035800124" description="Exopolygalacturonase" evidence="16">
    <location>
        <begin position="20"/>
        <end position="747"/>
    </location>
</feature>
<evidence type="ECO:0000256" key="7">
    <source>
        <dbReference type="ARBA" id="ARBA00023316"/>
    </source>
</evidence>
<keyword evidence="7" id="KW-0961">Cell wall biogenesis/degradation</keyword>
<dbReference type="InterPro" id="IPR000743">
    <property type="entry name" value="Glyco_hydro_28"/>
</dbReference>